<organism evidence="2 3">
    <name type="scientific">Riccia fluitans</name>
    <dbReference type="NCBI Taxonomy" id="41844"/>
    <lineage>
        <taxon>Eukaryota</taxon>
        <taxon>Viridiplantae</taxon>
        <taxon>Streptophyta</taxon>
        <taxon>Embryophyta</taxon>
        <taxon>Marchantiophyta</taxon>
        <taxon>Marchantiopsida</taxon>
        <taxon>Marchantiidae</taxon>
        <taxon>Marchantiales</taxon>
        <taxon>Ricciaceae</taxon>
        <taxon>Riccia</taxon>
    </lineage>
</organism>
<dbReference type="Proteomes" id="UP001605036">
    <property type="component" value="Unassembled WGS sequence"/>
</dbReference>
<evidence type="ECO:0000256" key="1">
    <source>
        <dbReference type="SAM" id="MobiDB-lite"/>
    </source>
</evidence>
<evidence type="ECO:0000313" key="2">
    <source>
        <dbReference type="EMBL" id="KAL2653075.1"/>
    </source>
</evidence>
<keyword evidence="3" id="KW-1185">Reference proteome</keyword>
<dbReference type="AlphaFoldDB" id="A0ABD1ZQ84"/>
<comment type="caution">
    <text evidence="2">The sequence shown here is derived from an EMBL/GenBank/DDBJ whole genome shotgun (WGS) entry which is preliminary data.</text>
</comment>
<accession>A0ABD1ZQ84</accession>
<dbReference type="PANTHER" id="PTHR34356:SF1">
    <property type="entry name" value="ANTIGENIC HEAT-STABLE PROTEIN"/>
    <property type="match status" value="1"/>
</dbReference>
<evidence type="ECO:0000313" key="3">
    <source>
        <dbReference type="Proteomes" id="UP001605036"/>
    </source>
</evidence>
<feature type="region of interest" description="Disordered" evidence="1">
    <location>
        <begin position="222"/>
        <end position="265"/>
    </location>
</feature>
<reference evidence="2 3" key="1">
    <citation type="submission" date="2024-09" db="EMBL/GenBank/DDBJ databases">
        <title>Chromosome-scale assembly of Riccia fluitans.</title>
        <authorList>
            <person name="Paukszto L."/>
            <person name="Sawicki J."/>
            <person name="Karawczyk K."/>
            <person name="Piernik-Szablinska J."/>
            <person name="Szczecinska M."/>
            <person name="Mazdziarz M."/>
        </authorList>
    </citation>
    <scope>NUCLEOTIDE SEQUENCE [LARGE SCALE GENOMIC DNA]</scope>
    <source>
        <strain evidence="2">Rf_01</strain>
        <tissue evidence="2">Aerial parts of the thallus</tissue>
    </source>
</reference>
<sequence>MESDLPPTVKPQDVLDKLMYDGSFDSLRSSLIAALKSNDDLKSYILTLVENSEVLRKEGVESKSRRQLMEELRNELSVKVLEKASAAAWELMLSNEGLGMEITGKVNETFCDLTGSSTLGCDCHPGAGPSVKKSASQDCGSSAVINPKMACERSTVGCKRAREEEVEKPSTSSCLRIDSAAENVIDCKVVVVKKELDPASCNGSSTQPPVSLKVPNGNLDLSIGSSDTVNDAPRSFSPGQVKVEERDKDSGLGLEEASDAGRLTL</sequence>
<gene>
    <name evidence="2" type="ORF">R1flu_021203</name>
</gene>
<dbReference type="PANTHER" id="PTHR34356">
    <property type="entry name" value="ANTIGENIC HEAT-STABLE PROTEIN"/>
    <property type="match status" value="1"/>
</dbReference>
<protein>
    <submittedName>
        <fullName evidence="2">Uncharacterized protein</fullName>
    </submittedName>
</protein>
<dbReference type="EMBL" id="JBHFFA010000001">
    <property type="protein sequence ID" value="KAL2653075.1"/>
    <property type="molecule type" value="Genomic_DNA"/>
</dbReference>
<proteinExistence type="predicted"/>
<name>A0ABD1ZQ84_9MARC</name>